<evidence type="ECO:0000313" key="2">
    <source>
        <dbReference type="EMBL" id="PIR41092.1"/>
    </source>
</evidence>
<evidence type="ECO:0000256" key="1">
    <source>
        <dbReference type="SAM" id="Phobius"/>
    </source>
</evidence>
<keyword evidence="1" id="KW-0472">Membrane</keyword>
<protein>
    <recommendedName>
        <fullName evidence="4">DUF11 domain-containing protein</fullName>
    </recommendedName>
</protein>
<dbReference type="EMBL" id="PCXO01000012">
    <property type="protein sequence ID" value="PIR41092.1"/>
    <property type="molecule type" value="Genomic_DNA"/>
</dbReference>
<evidence type="ECO:0000313" key="3">
    <source>
        <dbReference type="Proteomes" id="UP000230232"/>
    </source>
</evidence>
<dbReference type="Proteomes" id="UP000230232">
    <property type="component" value="Unassembled WGS sequence"/>
</dbReference>
<dbReference type="AlphaFoldDB" id="A0A2H0R3K4"/>
<proteinExistence type="predicted"/>
<comment type="caution">
    <text evidence="2">The sequence shown here is derived from an EMBL/GenBank/DDBJ whole genome shotgun (WGS) entry which is preliminary data.</text>
</comment>
<keyword evidence="1" id="KW-0812">Transmembrane</keyword>
<accession>A0A2H0R3K4</accession>
<name>A0A2H0R3K4_9BACT</name>
<organism evidence="2 3">
    <name type="scientific">Candidatus Yanofskybacteria bacterium CG10_big_fil_rev_8_21_14_0_10_46_23</name>
    <dbReference type="NCBI Taxonomy" id="1975098"/>
    <lineage>
        <taxon>Bacteria</taxon>
        <taxon>Candidatus Yanofskyibacteriota</taxon>
    </lineage>
</organism>
<reference evidence="2 3" key="1">
    <citation type="submission" date="2017-09" db="EMBL/GenBank/DDBJ databases">
        <title>Depth-based differentiation of microbial function through sediment-hosted aquifers and enrichment of novel symbionts in the deep terrestrial subsurface.</title>
        <authorList>
            <person name="Probst A.J."/>
            <person name="Ladd B."/>
            <person name="Jarett J.K."/>
            <person name="Geller-Mcgrath D.E."/>
            <person name="Sieber C.M."/>
            <person name="Emerson J.B."/>
            <person name="Anantharaman K."/>
            <person name="Thomas B.C."/>
            <person name="Malmstrom R."/>
            <person name="Stieglmeier M."/>
            <person name="Klingl A."/>
            <person name="Woyke T."/>
            <person name="Ryan C.M."/>
            <person name="Banfield J.F."/>
        </authorList>
    </citation>
    <scope>NUCLEOTIDE SEQUENCE [LARGE SCALE GENOMIC DNA]</scope>
    <source>
        <strain evidence="2">CG10_big_fil_rev_8_21_14_0_10_46_23</strain>
    </source>
</reference>
<sequence length="612" mass="66221">MDFESTPISDGEKKPQSVSPFREVAPPVINRYQSGENDKLPKFSLDKIIRWLIVLSVLLLSFAVIFFLQRTPFNPLGLEINLDGPEEASAGEELTYRLTYKNNTEAVIKNLNINLFYPQDAIVLVEGQTQTPRKKELIIENLVPGQEQEEEFPFFLVGDRGDIKTIRAVFSFRPQGVSSDFEREIEVPISITKVPVQLSLVSPPSAVSGETITYILDYQNISGDDIVDARFKVTYPDGFNPTSFSPQPDEGNSVWKITSLAEGRKDRIQISGQLHGEEREAKIVSVELQREFQNAFITYTKAETTTIIGNPALSVRTGVSGFVGNNAQPGDVLDYSINYANDSGETLFGVSISAKLEGLMYDLAGLTTDGFLSSSDQTIVWNASSVPKLGTLRSGEGGTVTFRIPLKRQFPTGGLGSSAFSVKATITAQANESSGGANPAQISTTDSVVTKLKSQPTFVQQGYVSQTLGGQGPIPPRVGEKTTYVINWEITNPGADVTQARVSAILPPGVEWESETKIQGTTTALSFNKNNRQVSWDLNNIPARTGTTFPKLAGYFKISITPAQNQIGQSPDLIGGAQLGGADSFTGETISLNVGGINTSTLVDGVTGQVQP</sequence>
<feature type="transmembrane region" description="Helical" evidence="1">
    <location>
        <begin position="48"/>
        <end position="68"/>
    </location>
</feature>
<keyword evidence="1" id="KW-1133">Transmembrane helix</keyword>
<gene>
    <name evidence="2" type="ORF">COV31_03045</name>
</gene>
<evidence type="ECO:0008006" key="4">
    <source>
        <dbReference type="Google" id="ProtNLM"/>
    </source>
</evidence>